<proteinExistence type="predicted"/>
<dbReference type="EMBL" id="CSBK01001469">
    <property type="protein sequence ID" value="COY70894.1"/>
    <property type="molecule type" value="Genomic_DNA"/>
</dbReference>
<name>A0A654ZQL1_MYCTX</name>
<sequence>MRVTIVDEIRQGIQRGASLLFGDFVAEHGAAECMSDLCVQQMRRVRNRLLEQTAQNDRAGALAGESVNHGRRVDYTFIHP</sequence>
<accession>A0A654ZQL1</accession>
<evidence type="ECO:0000313" key="1">
    <source>
        <dbReference type="EMBL" id="COY70894.1"/>
    </source>
</evidence>
<protein>
    <submittedName>
        <fullName evidence="1">Uncharacterized protein</fullName>
    </submittedName>
</protein>
<dbReference type="Proteomes" id="UP000039021">
    <property type="component" value="Unassembled WGS sequence"/>
</dbReference>
<organism evidence="1 2">
    <name type="scientific">Mycobacterium tuberculosis</name>
    <dbReference type="NCBI Taxonomy" id="1773"/>
    <lineage>
        <taxon>Bacteria</taxon>
        <taxon>Bacillati</taxon>
        <taxon>Actinomycetota</taxon>
        <taxon>Actinomycetes</taxon>
        <taxon>Mycobacteriales</taxon>
        <taxon>Mycobacteriaceae</taxon>
        <taxon>Mycobacterium</taxon>
        <taxon>Mycobacterium tuberculosis complex</taxon>
    </lineage>
</organism>
<evidence type="ECO:0000313" key="2">
    <source>
        <dbReference type="Proteomes" id="UP000039021"/>
    </source>
</evidence>
<dbReference type="AlphaFoldDB" id="A0A654ZQL1"/>
<gene>
    <name evidence="1" type="ORF">ERS007739_02996</name>
</gene>
<comment type="caution">
    <text evidence="1">The sequence shown here is derived from an EMBL/GenBank/DDBJ whole genome shotgun (WGS) entry which is preliminary data.</text>
</comment>
<reference evidence="2" key="1">
    <citation type="submission" date="2015-03" db="EMBL/GenBank/DDBJ databases">
        <authorList>
            <consortium name="Pathogen Informatics"/>
        </authorList>
    </citation>
    <scope>NUCLEOTIDE SEQUENCE [LARGE SCALE GENOMIC DNA]</scope>
    <source>
        <strain evidence="2">N09902308</strain>
    </source>
</reference>